<feature type="domain" description="ABC transmembrane type-1" evidence="8">
    <location>
        <begin position="75"/>
        <end position="266"/>
    </location>
</feature>
<evidence type="ECO:0000256" key="5">
    <source>
        <dbReference type="ARBA" id="ARBA00022989"/>
    </source>
</evidence>
<sequence length="281" mass="30038">MSARDRSLLHRVFSPVTLGAVVLALFTALPLYWMVVNSLKPVTEVGAMPPTLWPGEVTGDNYVSAFVDQGFGRYILNSLVVCLSSTVVVVSLATFAGYALARTPMRGRGPVMIALLMVSVYPPIAVLVPLYVMAREVGMLNSYPGLIIPYVAFNLPFAIWIMRNYMLAVPGGLEDAARVDGASATRTVLSIILPQVRPGVFTAGVFTFTATWTEFLMALTLNSQDAYRTIPVGIALMGTVFEVPYGMIFAAAVVVTAPIAVLVLIFRKSVVAGLTAGAIKG</sequence>
<dbReference type="InterPro" id="IPR050901">
    <property type="entry name" value="BP-dep_ABC_trans_perm"/>
</dbReference>
<dbReference type="Pfam" id="PF00528">
    <property type="entry name" value="BPD_transp_1"/>
    <property type="match status" value="1"/>
</dbReference>
<dbReference type="AlphaFoldDB" id="A0A9X3NTB7"/>
<evidence type="ECO:0000259" key="8">
    <source>
        <dbReference type="PROSITE" id="PS50928"/>
    </source>
</evidence>
<accession>A0A9X3NTB7</accession>
<keyword evidence="3" id="KW-1003">Cell membrane</keyword>
<dbReference type="GO" id="GO:0005886">
    <property type="term" value="C:plasma membrane"/>
    <property type="evidence" value="ECO:0007669"/>
    <property type="project" value="UniProtKB-SubCell"/>
</dbReference>
<evidence type="ECO:0000256" key="1">
    <source>
        <dbReference type="ARBA" id="ARBA00004651"/>
    </source>
</evidence>
<dbReference type="InterPro" id="IPR000515">
    <property type="entry name" value="MetI-like"/>
</dbReference>
<dbReference type="SUPFAM" id="SSF161098">
    <property type="entry name" value="MetI-like"/>
    <property type="match status" value="1"/>
</dbReference>
<keyword evidence="4 7" id="KW-0812">Transmembrane</keyword>
<feature type="transmembrane region" description="Helical" evidence="7">
    <location>
        <begin position="12"/>
        <end position="33"/>
    </location>
</feature>
<dbReference type="Proteomes" id="UP001140076">
    <property type="component" value="Unassembled WGS sequence"/>
</dbReference>
<dbReference type="GO" id="GO:0055085">
    <property type="term" value="P:transmembrane transport"/>
    <property type="evidence" value="ECO:0007669"/>
    <property type="project" value="InterPro"/>
</dbReference>
<comment type="similarity">
    <text evidence="7">Belongs to the binding-protein-dependent transport system permease family.</text>
</comment>
<evidence type="ECO:0000313" key="9">
    <source>
        <dbReference type="EMBL" id="MDA0567993.1"/>
    </source>
</evidence>
<dbReference type="PROSITE" id="PS50928">
    <property type="entry name" value="ABC_TM1"/>
    <property type="match status" value="1"/>
</dbReference>
<dbReference type="EMBL" id="JAJAQC010000096">
    <property type="protein sequence ID" value="MDA0567993.1"/>
    <property type="molecule type" value="Genomic_DNA"/>
</dbReference>
<keyword evidence="10" id="KW-1185">Reference proteome</keyword>
<feature type="transmembrane region" description="Helical" evidence="7">
    <location>
        <begin position="140"/>
        <end position="161"/>
    </location>
</feature>
<feature type="transmembrane region" description="Helical" evidence="7">
    <location>
        <begin position="74"/>
        <end position="101"/>
    </location>
</feature>
<comment type="subcellular location">
    <subcellularLocation>
        <location evidence="1 7">Cell membrane</location>
        <topology evidence="1 7">Multi-pass membrane protein</topology>
    </subcellularLocation>
</comment>
<evidence type="ECO:0000313" key="10">
    <source>
        <dbReference type="Proteomes" id="UP001140076"/>
    </source>
</evidence>
<protein>
    <submittedName>
        <fullName evidence="9">Carbohydrate ABC transporter permease</fullName>
    </submittedName>
</protein>
<gene>
    <name evidence="9" type="ORF">LG943_27275</name>
</gene>
<name>A0A9X3NTB7_9ACTN</name>
<dbReference type="PANTHER" id="PTHR32243">
    <property type="entry name" value="MALTOSE TRANSPORT SYSTEM PERMEASE-RELATED"/>
    <property type="match status" value="1"/>
</dbReference>
<evidence type="ECO:0000256" key="6">
    <source>
        <dbReference type="ARBA" id="ARBA00023136"/>
    </source>
</evidence>
<evidence type="ECO:0000256" key="7">
    <source>
        <dbReference type="RuleBase" id="RU363032"/>
    </source>
</evidence>
<dbReference type="Gene3D" id="1.10.3720.10">
    <property type="entry name" value="MetI-like"/>
    <property type="match status" value="1"/>
</dbReference>
<keyword evidence="6 7" id="KW-0472">Membrane</keyword>
<reference evidence="9" key="1">
    <citation type="submission" date="2021-10" db="EMBL/GenBank/DDBJ databases">
        <title>Streptomonospora sp. nov., isolated from mangrove soil.</title>
        <authorList>
            <person name="Chen X."/>
            <person name="Ge X."/>
            <person name="Liu W."/>
        </authorList>
    </citation>
    <scope>NUCLEOTIDE SEQUENCE</scope>
    <source>
        <strain evidence="9">S1-112</strain>
    </source>
</reference>
<dbReference type="RefSeq" id="WP_270075226.1">
    <property type="nucleotide sequence ID" value="NZ_JAJAQC010000096.1"/>
</dbReference>
<dbReference type="CDD" id="cd06261">
    <property type="entry name" value="TM_PBP2"/>
    <property type="match status" value="1"/>
</dbReference>
<dbReference type="InterPro" id="IPR035906">
    <property type="entry name" value="MetI-like_sf"/>
</dbReference>
<keyword evidence="5 7" id="KW-1133">Transmembrane helix</keyword>
<feature type="transmembrane region" description="Helical" evidence="7">
    <location>
        <begin position="113"/>
        <end position="134"/>
    </location>
</feature>
<organism evidence="9 10">
    <name type="scientific">Streptomonospora mangrovi</name>
    <dbReference type="NCBI Taxonomy" id="2883123"/>
    <lineage>
        <taxon>Bacteria</taxon>
        <taxon>Bacillati</taxon>
        <taxon>Actinomycetota</taxon>
        <taxon>Actinomycetes</taxon>
        <taxon>Streptosporangiales</taxon>
        <taxon>Nocardiopsidaceae</taxon>
        <taxon>Streptomonospora</taxon>
    </lineage>
</organism>
<evidence type="ECO:0000256" key="4">
    <source>
        <dbReference type="ARBA" id="ARBA00022692"/>
    </source>
</evidence>
<evidence type="ECO:0000256" key="3">
    <source>
        <dbReference type="ARBA" id="ARBA00022475"/>
    </source>
</evidence>
<comment type="caution">
    <text evidence="9">The sequence shown here is derived from an EMBL/GenBank/DDBJ whole genome shotgun (WGS) entry which is preliminary data.</text>
</comment>
<feature type="transmembrane region" description="Helical" evidence="7">
    <location>
        <begin position="243"/>
        <end position="266"/>
    </location>
</feature>
<dbReference type="PANTHER" id="PTHR32243:SF18">
    <property type="entry name" value="INNER MEMBRANE ABC TRANSPORTER PERMEASE PROTEIN YCJP"/>
    <property type="match status" value="1"/>
</dbReference>
<proteinExistence type="inferred from homology"/>
<evidence type="ECO:0000256" key="2">
    <source>
        <dbReference type="ARBA" id="ARBA00022448"/>
    </source>
</evidence>
<keyword evidence="2 7" id="KW-0813">Transport</keyword>